<dbReference type="NCBIfam" id="TIGR01766">
    <property type="entry name" value="IS200/IS605 family accessory protein TnpB-like domain"/>
    <property type="match status" value="1"/>
</dbReference>
<evidence type="ECO:0000256" key="4">
    <source>
        <dbReference type="ARBA" id="ARBA00022723"/>
    </source>
</evidence>
<evidence type="ECO:0000259" key="9">
    <source>
        <dbReference type="Pfam" id="PF01385"/>
    </source>
</evidence>
<evidence type="ECO:0000256" key="6">
    <source>
        <dbReference type="ARBA" id="ARBA00023125"/>
    </source>
</evidence>
<dbReference type="GO" id="GO:0006310">
    <property type="term" value="P:DNA recombination"/>
    <property type="evidence" value="ECO:0007669"/>
    <property type="project" value="UniProtKB-KW"/>
</dbReference>
<dbReference type="Pfam" id="PF01385">
    <property type="entry name" value="OrfB_IS605"/>
    <property type="match status" value="1"/>
</dbReference>
<evidence type="ECO:0000313" key="12">
    <source>
        <dbReference type="EMBL" id="ADD96417.1"/>
    </source>
</evidence>
<keyword evidence="5" id="KW-0862">Zinc</keyword>
<name>D6PL16_9ZZZZ</name>
<feature type="domain" description="Probable transposase IS891/IS1136/IS1341" evidence="9">
    <location>
        <begin position="229"/>
        <end position="335"/>
    </location>
</feature>
<feature type="region of interest" description="Disordered" evidence="8">
    <location>
        <begin position="427"/>
        <end position="448"/>
    </location>
</feature>
<feature type="domain" description="Transposase putative helix-turn-helix" evidence="11">
    <location>
        <begin position="10"/>
        <end position="50"/>
    </location>
</feature>
<dbReference type="AlphaFoldDB" id="D6PL16"/>
<feature type="compositionally biased region" description="Basic residues" evidence="8">
    <location>
        <begin position="429"/>
        <end position="448"/>
    </location>
</feature>
<sequence>MSEKVLVEHKRVFKFRIYPTKEQESFLTQNCDASTIAYNSALGYLKDYHEPLTKQWKEHCEKEGVEMKYHEYLKMVDKPKLTAYDAKKWFNNDFKKKEGNEWFNEIITAGTANSILDLDKAFKNFFRGAGYPKFKQVRRFPKAFRVERNIKTDTGAKLHIKDRRLELPKFKKIFKNYLIKTKVSKLDTRVGDKYYSLEDGVTKSFTVSATSTGKWFVAINVTYLLPEVKPKSFNKDNSIGIDAGLEDLLVLDDGTKIKNAKHLKKQEKRLRINSKRLSRKKLGSKNWKKQVKINARIHEKIANRRSDFAHKATHELAYNDSYNAFMMEDLDLKEMGAKKGYRGKSVADAGLGEIRRQIEYKAGWAGKTVIKVDRYFPSSKTCNCCGYVVDKMPVKKRHWICPKCGTRLDRDINAAINVKNKGLEEAKAKAKVKAKPSSKKKRKTLKKT</sequence>
<comment type="similarity">
    <text evidence="2">In the N-terminal section; belongs to the transposase 2 family.</text>
</comment>
<dbReference type="EMBL" id="GU943139">
    <property type="protein sequence ID" value="ADD96417.1"/>
    <property type="molecule type" value="Genomic_DNA"/>
</dbReference>
<dbReference type="PANTHER" id="PTHR30405:SF25">
    <property type="entry name" value="RNA-GUIDED DNA ENDONUCLEASE INSQ-RELATED"/>
    <property type="match status" value="1"/>
</dbReference>
<organism evidence="12">
    <name type="scientific">uncultured organism MedDCM-OCT-S09-C426</name>
    <dbReference type="NCBI Taxonomy" id="743650"/>
    <lineage>
        <taxon>unclassified sequences</taxon>
        <taxon>environmental samples</taxon>
    </lineage>
</organism>
<dbReference type="Pfam" id="PF12323">
    <property type="entry name" value="HTH_OrfB_IS605"/>
    <property type="match status" value="1"/>
</dbReference>
<dbReference type="InterPro" id="IPR001959">
    <property type="entry name" value="Transposase"/>
</dbReference>
<feature type="domain" description="Cas12f1-like TNB" evidence="10">
    <location>
        <begin position="352"/>
        <end position="418"/>
    </location>
</feature>
<comment type="similarity">
    <text evidence="1">In the C-terminal section; belongs to the transposase 35 family.</text>
</comment>
<evidence type="ECO:0000256" key="5">
    <source>
        <dbReference type="ARBA" id="ARBA00022833"/>
    </source>
</evidence>
<dbReference type="PANTHER" id="PTHR30405">
    <property type="entry name" value="TRANSPOSASE"/>
    <property type="match status" value="1"/>
</dbReference>
<dbReference type="GO" id="GO:0046872">
    <property type="term" value="F:metal ion binding"/>
    <property type="evidence" value="ECO:0007669"/>
    <property type="project" value="UniProtKB-KW"/>
</dbReference>
<dbReference type="InterPro" id="IPR021027">
    <property type="entry name" value="Transposase_put_HTH"/>
</dbReference>
<keyword evidence="4" id="KW-0479">Metal-binding</keyword>
<dbReference type="NCBIfam" id="NF040570">
    <property type="entry name" value="guided_TnpB"/>
    <property type="match status" value="1"/>
</dbReference>
<reference evidence="12" key="1">
    <citation type="journal article" date="2010" name="ISME J.">
        <title>Metagenome of the Mediterranean deep chlorophyll maximum studied by direct and fosmid library 454 pyrosequencing.</title>
        <authorList>
            <person name="Ghai R."/>
            <person name="Martin-Cuadrado A.B."/>
            <person name="Molto A.G."/>
            <person name="Heredia I.G."/>
            <person name="Cabrera R."/>
            <person name="Martin J."/>
            <person name="Verdu M."/>
            <person name="Deschamps P."/>
            <person name="Moreira D."/>
            <person name="Lopez-Garcia P."/>
            <person name="Mira A."/>
            <person name="Rodriguez-Valera F."/>
        </authorList>
    </citation>
    <scope>NUCLEOTIDE SEQUENCE</scope>
</reference>
<dbReference type="GO" id="GO:0003677">
    <property type="term" value="F:DNA binding"/>
    <property type="evidence" value="ECO:0007669"/>
    <property type="project" value="UniProtKB-KW"/>
</dbReference>
<dbReference type="InterPro" id="IPR051399">
    <property type="entry name" value="RNA-guided_DNA_endo/Transpos"/>
</dbReference>
<dbReference type="Pfam" id="PF07282">
    <property type="entry name" value="Cas12f1-like_TNB"/>
    <property type="match status" value="1"/>
</dbReference>
<proteinExistence type="inferred from homology"/>
<keyword evidence="7" id="KW-0233">DNA recombination</keyword>
<protein>
    <submittedName>
        <fullName evidence="12">Putative transposase</fullName>
    </submittedName>
</protein>
<dbReference type="GO" id="GO:0032196">
    <property type="term" value="P:transposition"/>
    <property type="evidence" value="ECO:0007669"/>
    <property type="project" value="UniProtKB-KW"/>
</dbReference>
<evidence type="ECO:0000256" key="2">
    <source>
        <dbReference type="ARBA" id="ARBA00011044"/>
    </source>
</evidence>
<evidence type="ECO:0000256" key="1">
    <source>
        <dbReference type="ARBA" id="ARBA00008761"/>
    </source>
</evidence>
<evidence type="ECO:0000256" key="3">
    <source>
        <dbReference type="ARBA" id="ARBA00022578"/>
    </source>
</evidence>
<evidence type="ECO:0000256" key="7">
    <source>
        <dbReference type="ARBA" id="ARBA00023172"/>
    </source>
</evidence>
<keyword evidence="3" id="KW-0815">Transposition</keyword>
<accession>D6PL16</accession>
<evidence type="ECO:0000259" key="11">
    <source>
        <dbReference type="Pfam" id="PF12323"/>
    </source>
</evidence>
<evidence type="ECO:0000259" key="10">
    <source>
        <dbReference type="Pfam" id="PF07282"/>
    </source>
</evidence>
<keyword evidence="6" id="KW-0238">DNA-binding</keyword>
<dbReference type="InterPro" id="IPR010095">
    <property type="entry name" value="Cas12f1-like_TNB"/>
</dbReference>
<evidence type="ECO:0000256" key="8">
    <source>
        <dbReference type="SAM" id="MobiDB-lite"/>
    </source>
</evidence>